<feature type="signal peptide" evidence="1">
    <location>
        <begin position="1"/>
        <end position="21"/>
    </location>
</feature>
<name>A0ABP8HIF4_9BACT</name>
<organism evidence="2 3">
    <name type="scientific">Flaviaesturariibacter amylovorans</name>
    <dbReference type="NCBI Taxonomy" id="1084520"/>
    <lineage>
        <taxon>Bacteria</taxon>
        <taxon>Pseudomonadati</taxon>
        <taxon>Bacteroidota</taxon>
        <taxon>Chitinophagia</taxon>
        <taxon>Chitinophagales</taxon>
        <taxon>Chitinophagaceae</taxon>
        <taxon>Flaviaestuariibacter</taxon>
    </lineage>
</organism>
<keyword evidence="3" id="KW-1185">Reference proteome</keyword>
<gene>
    <name evidence="2" type="ORF">GCM10023184_37230</name>
</gene>
<dbReference type="EMBL" id="BAABGY010000011">
    <property type="protein sequence ID" value="GAA4339839.1"/>
    <property type="molecule type" value="Genomic_DNA"/>
</dbReference>
<dbReference type="Proteomes" id="UP001501725">
    <property type="component" value="Unassembled WGS sequence"/>
</dbReference>
<evidence type="ECO:0000313" key="2">
    <source>
        <dbReference type="EMBL" id="GAA4339839.1"/>
    </source>
</evidence>
<reference evidence="3" key="1">
    <citation type="journal article" date="2019" name="Int. J. Syst. Evol. Microbiol.">
        <title>The Global Catalogue of Microorganisms (GCM) 10K type strain sequencing project: providing services to taxonomists for standard genome sequencing and annotation.</title>
        <authorList>
            <consortium name="The Broad Institute Genomics Platform"/>
            <consortium name="The Broad Institute Genome Sequencing Center for Infectious Disease"/>
            <person name="Wu L."/>
            <person name="Ma J."/>
        </authorList>
    </citation>
    <scope>NUCLEOTIDE SEQUENCE [LARGE SCALE GENOMIC DNA]</scope>
    <source>
        <strain evidence="3">JCM 17919</strain>
    </source>
</reference>
<dbReference type="Pfam" id="PF20130">
    <property type="entry name" value="DUF6520"/>
    <property type="match status" value="1"/>
</dbReference>
<protein>
    <submittedName>
        <fullName evidence="2">Uncharacterized protein</fullName>
    </submittedName>
</protein>
<evidence type="ECO:0000313" key="3">
    <source>
        <dbReference type="Proteomes" id="UP001501725"/>
    </source>
</evidence>
<dbReference type="InterPro" id="IPR045391">
    <property type="entry name" value="DUF6520"/>
</dbReference>
<accession>A0ABP8HIF4</accession>
<feature type="chain" id="PRO_5047243421" evidence="1">
    <location>
        <begin position="22"/>
        <end position="106"/>
    </location>
</feature>
<proteinExistence type="predicted"/>
<evidence type="ECO:0000256" key="1">
    <source>
        <dbReference type="SAM" id="SignalP"/>
    </source>
</evidence>
<keyword evidence="1" id="KW-0732">Signal</keyword>
<sequence>MKKLILPLVAVVLAVAGSAFTTVQKKAAMTGDLVWFLVDANGNAVNPSGGVQSDTPPSQCDDGSRLCAVSLNISDNEVVQNGSLYSIAPMVDETDPAVYERHATKN</sequence>
<dbReference type="RefSeq" id="WP_345257349.1">
    <property type="nucleotide sequence ID" value="NZ_BAABGY010000011.1"/>
</dbReference>
<comment type="caution">
    <text evidence="2">The sequence shown here is derived from an EMBL/GenBank/DDBJ whole genome shotgun (WGS) entry which is preliminary data.</text>
</comment>